<dbReference type="Gene3D" id="3.40.50.2000">
    <property type="entry name" value="Glycogen Phosphorylase B"/>
    <property type="match status" value="1"/>
</dbReference>
<dbReference type="PANTHER" id="PTHR12526">
    <property type="entry name" value="GLYCOSYLTRANSFERASE"/>
    <property type="match status" value="1"/>
</dbReference>
<dbReference type="SUPFAM" id="SSF53756">
    <property type="entry name" value="UDP-Glycosyltransferase/glycogen phosphorylase"/>
    <property type="match status" value="1"/>
</dbReference>
<keyword evidence="2" id="KW-1185">Reference proteome</keyword>
<protein>
    <recommendedName>
        <fullName evidence="3">Glycosyltransferase</fullName>
    </recommendedName>
</protein>
<evidence type="ECO:0008006" key="3">
    <source>
        <dbReference type="Google" id="ProtNLM"/>
    </source>
</evidence>
<dbReference type="Gene3D" id="3.40.50.11010">
    <property type="match status" value="1"/>
</dbReference>
<dbReference type="Pfam" id="PF13692">
    <property type="entry name" value="Glyco_trans_1_4"/>
    <property type="match status" value="1"/>
</dbReference>
<name>A0ABS1DLX5_9PROT</name>
<accession>A0ABS1DLX5</accession>
<dbReference type="EMBL" id="NRRL01000146">
    <property type="protein sequence ID" value="MBK1671113.1"/>
    <property type="molecule type" value="Genomic_DNA"/>
</dbReference>
<evidence type="ECO:0000313" key="1">
    <source>
        <dbReference type="EMBL" id="MBK1671113.1"/>
    </source>
</evidence>
<evidence type="ECO:0000313" key="2">
    <source>
        <dbReference type="Proteomes" id="UP001296873"/>
    </source>
</evidence>
<comment type="caution">
    <text evidence="1">The sequence shown here is derived from an EMBL/GenBank/DDBJ whole genome shotgun (WGS) entry which is preliminary data.</text>
</comment>
<sequence>MSCLISIGPNAWTAPWRNRQQILSRLAGRGWPVVYTSGPIAGWDREAALWDGASLFPRVEEHDGVKCLFPGRVPPLKGRPRSYKERVLRFYARRLLAAAPPSRPRILYLFGPKHLALAGYIDYDLLVYHAYDKFSNASREGESFSDNREKELLAVADLVLASSDPIADGLRQQGRRDVRVLPNGVDYTAYNTPSGQEPRDICHIPRPRVGYFGRVNIKVDLALIDELAEVEPKFQWIIVGEIYEQVIHSKGYGELLERLKSRPNVHLLGYRPHTSIPAYVQAMDVLSMVYRQGEQDWWSAGYPLKMHEYLATGKPVISTPLQTVQPFGHVIDIRDGGDEWIAGLRKAVNSGGVGTSDMRRRVALENTWDQRIDLLERWLNELGASLEGPVQ</sequence>
<organism evidence="1 2">
    <name type="scientific">Rhodovibrio sodomensis</name>
    <dbReference type="NCBI Taxonomy" id="1088"/>
    <lineage>
        <taxon>Bacteria</taxon>
        <taxon>Pseudomonadati</taxon>
        <taxon>Pseudomonadota</taxon>
        <taxon>Alphaproteobacteria</taxon>
        <taxon>Rhodospirillales</taxon>
        <taxon>Rhodovibrionaceae</taxon>
        <taxon>Rhodovibrio</taxon>
    </lineage>
</organism>
<dbReference type="Proteomes" id="UP001296873">
    <property type="component" value="Unassembled WGS sequence"/>
</dbReference>
<dbReference type="PANTHER" id="PTHR12526:SF630">
    <property type="entry name" value="GLYCOSYLTRANSFERASE"/>
    <property type="match status" value="1"/>
</dbReference>
<reference evidence="1 2" key="1">
    <citation type="journal article" date="2020" name="Microorganisms">
        <title>Osmotic Adaptation and Compatible Solute Biosynthesis of Phototrophic Bacteria as Revealed from Genome Analyses.</title>
        <authorList>
            <person name="Imhoff J.F."/>
            <person name="Rahn T."/>
            <person name="Kunzel S."/>
            <person name="Keller A."/>
            <person name="Neulinger S.C."/>
        </authorList>
    </citation>
    <scope>NUCLEOTIDE SEQUENCE [LARGE SCALE GENOMIC DNA]</scope>
    <source>
        <strain evidence="1 2">DSM 9895</strain>
    </source>
</reference>
<proteinExistence type="predicted"/>
<gene>
    <name evidence="1" type="ORF">CKO28_24210</name>
</gene>